<protein>
    <recommendedName>
        <fullName evidence="2">Respiratory supercomplex factor 1, mitochondrial</fullName>
    </recommendedName>
</protein>
<keyword evidence="5" id="KW-0496">Mitochondrion</keyword>
<organism evidence="10">
    <name type="scientific">Cyberlindnera fabianii</name>
    <name type="common">Yeast</name>
    <name type="synonym">Hansenula fabianii</name>
    <dbReference type="NCBI Taxonomy" id="36022"/>
    <lineage>
        <taxon>Eukaryota</taxon>
        <taxon>Fungi</taxon>
        <taxon>Dikarya</taxon>
        <taxon>Ascomycota</taxon>
        <taxon>Saccharomycotina</taxon>
        <taxon>Saccharomycetes</taxon>
        <taxon>Phaffomycetales</taxon>
        <taxon>Phaffomycetaceae</taxon>
        <taxon>Cyberlindnera</taxon>
    </lineage>
</organism>
<feature type="coiled-coil region" evidence="7">
    <location>
        <begin position="111"/>
        <end position="156"/>
    </location>
</feature>
<reference evidence="10" key="1">
    <citation type="journal article" date="2014" name="Genome Announc.">
        <title>Genome sequence of the yeast Cyberlindnera fabianii (Hansenula fabianii).</title>
        <authorList>
            <person name="Freel K.C."/>
            <person name="Sarilar V."/>
            <person name="Neuveglise C."/>
            <person name="Devillers H."/>
            <person name="Friedrich A."/>
            <person name="Schacherer J."/>
        </authorList>
    </citation>
    <scope>NUCLEOTIDE SEQUENCE</scope>
    <source>
        <strain evidence="10">YJS4271</strain>
    </source>
</reference>
<evidence type="ECO:0000256" key="1">
    <source>
        <dbReference type="ARBA" id="ARBA00004325"/>
    </source>
</evidence>
<feature type="transmembrane region" description="Helical" evidence="8">
    <location>
        <begin position="63"/>
        <end position="85"/>
    </location>
</feature>
<dbReference type="Gene3D" id="6.10.140.1320">
    <property type="match status" value="1"/>
</dbReference>
<dbReference type="Pfam" id="PF04588">
    <property type="entry name" value="HIG_1_N"/>
    <property type="match status" value="1"/>
</dbReference>
<comment type="subcellular location">
    <subcellularLocation>
        <location evidence="1">Mitochondrion membrane</location>
    </subcellularLocation>
</comment>
<gene>
    <name evidence="10" type="ORF">CYFA0S_06e01222g</name>
</gene>
<dbReference type="AlphaFoldDB" id="A0A061AU53"/>
<sequence length="162" mass="18694">MSRIPSSFDEENSYKQLDFIDKCIKNCKEQPLVPLGTLATTVAVILAAKSLRVGNRPGAQKWFRYRVGFQGFTIAALVIGGIVYGRETQDTRKSKEDELREKAKLRERLWIEELEKRDHAAKERKKRAEIARQKYAEQLEAEKNAAESDILKQVKDIEEQKK</sequence>
<dbReference type="PhylomeDB" id="A0A061AU53"/>
<evidence type="ECO:0000256" key="4">
    <source>
        <dbReference type="ARBA" id="ARBA00022989"/>
    </source>
</evidence>
<dbReference type="PANTHER" id="PTHR12297">
    <property type="entry name" value="HYPOXIA-INDUCBILE GENE 1 HIG1 -RELATED"/>
    <property type="match status" value="1"/>
</dbReference>
<dbReference type="GO" id="GO:0097250">
    <property type="term" value="P:mitochondrial respirasome assembly"/>
    <property type="evidence" value="ECO:0007669"/>
    <property type="project" value="TreeGrafter"/>
</dbReference>
<feature type="domain" description="HIG1" evidence="9">
    <location>
        <begin position="4"/>
        <end position="95"/>
    </location>
</feature>
<keyword evidence="4 8" id="KW-1133">Transmembrane helix</keyword>
<evidence type="ECO:0000256" key="3">
    <source>
        <dbReference type="ARBA" id="ARBA00022692"/>
    </source>
</evidence>
<dbReference type="PROSITE" id="PS51503">
    <property type="entry name" value="HIG1"/>
    <property type="match status" value="1"/>
</dbReference>
<evidence type="ECO:0000259" key="9">
    <source>
        <dbReference type="PROSITE" id="PS51503"/>
    </source>
</evidence>
<evidence type="ECO:0000256" key="5">
    <source>
        <dbReference type="ARBA" id="ARBA00023128"/>
    </source>
</evidence>
<proteinExistence type="predicted"/>
<keyword evidence="7" id="KW-0175">Coiled coil</keyword>
<dbReference type="InterPro" id="IPR050355">
    <property type="entry name" value="RCF1"/>
</dbReference>
<dbReference type="EMBL" id="LK052891">
    <property type="protein sequence ID" value="CDR41079.1"/>
    <property type="molecule type" value="Genomic_DNA"/>
</dbReference>
<dbReference type="VEuPathDB" id="FungiDB:BON22_1224"/>
<evidence type="ECO:0000313" key="10">
    <source>
        <dbReference type="EMBL" id="CDR41079.1"/>
    </source>
</evidence>
<dbReference type="PANTHER" id="PTHR12297:SF3">
    <property type="entry name" value="HIG1 DOMAIN FAMILY MEMBER 1A"/>
    <property type="match status" value="1"/>
</dbReference>
<keyword evidence="6 8" id="KW-0472">Membrane</keyword>
<dbReference type="OrthoDB" id="6604018at2759"/>
<dbReference type="GO" id="GO:0031966">
    <property type="term" value="C:mitochondrial membrane"/>
    <property type="evidence" value="ECO:0007669"/>
    <property type="project" value="UniProtKB-SubCell"/>
</dbReference>
<evidence type="ECO:0000256" key="2">
    <source>
        <dbReference type="ARBA" id="ARBA00013887"/>
    </source>
</evidence>
<evidence type="ECO:0000256" key="7">
    <source>
        <dbReference type="SAM" id="Coils"/>
    </source>
</evidence>
<evidence type="ECO:0000256" key="8">
    <source>
        <dbReference type="SAM" id="Phobius"/>
    </source>
</evidence>
<name>A0A061AU53_CYBFA</name>
<evidence type="ECO:0000256" key="6">
    <source>
        <dbReference type="ARBA" id="ARBA00023136"/>
    </source>
</evidence>
<keyword evidence="3 8" id="KW-0812">Transmembrane</keyword>
<feature type="transmembrane region" description="Helical" evidence="8">
    <location>
        <begin position="32"/>
        <end position="51"/>
    </location>
</feature>
<accession>A0A061AU53</accession>
<dbReference type="InterPro" id="IPR007667">
    <property type="entry name" value="Hypoxia_induced_domain"/>
</dbReference>